<reference evidence="4 5" key="1">
    <citation type="submission" date="2023-02" db="EMBL/GenBank/DDBJ databases">
        <title>LHISI_Scaffold_Assembly.</title>
        <authorList>
            <person name="Stuart O.P."/>
            <person name="Cleave R."/>
            <person name="Magrath M.J.L."/>
            <person name="Mikheyev A.S."/>
        </authorList>
    </citation>
    <scope>NUCLEOTIDE SEQUENCE [LARGE SCALE GENOMIC DNA]</scope>
    <source>
        <strain evidence="4">Daus_M_001</strain>
        <tissue evidence="4">Leg muscle</tissue>
    </source>
</reference>
<keyword evidence="1" id="KW-0344">Guanine-nucleotide releasing factor</keyword>
<feature type="region of interest" description="Disordered" evidence="2">
    <location>
        <begin position="679"/>
        <end position="699"/>
    </location>
</feature>
<protein>
    <recommendedName>
        <fullName evidence="3">N-terminal Ras-GEF domain-containing protein</fullName>
    </recommendedName>
</protein>
<dbReference type="Gene3D" id="1.20.870.10">
    <property type="entry name" value="Son of sevenless (SoS) protein Chain: S domain 1"/>
    <property type="match status" value="1"/>
</dbReference>
<evidence type="ECO:0000256" key="1">
    <source>
        <dbReference type="PROSITE-ProRule" id="PRU00135"/>
    </source>
</evidence>
<dbReference type="PROSITE" id="PS50212">
    <property type="entry name" value="RASGEF_NTER"/>
    <property type="match status" value="1"/>
</dbReference>
<comment type="caution">
    <text evidence="4">The sequence shown here is derived from an EMBL/GenBank/DDBJ whole genome shotgun (WGS) entry which is preliminary data.</text>
</comment>
<evidence type="ECO:0000256" key="2">
    <source>
        <dbReference type="SAM" id="MobiDB-lite"/>
    </source>
</evidence>
<name>A0ABQ9GC93_9NEOP</name>
<dbReference type="InterPro" id="IPR023578">
    <property type="entry name" value="Ras_GEF_dom_sf"/>
</dbReference>
<feature type="region of interest" description="Disordered" evidence="2">
    <location>
        <begin position="793"/>
        <end position="820"/>
    </location>
</feature>
<keyword evidence="5" id="KW-1185">Reference proteome</keyword>
<feature type="domain" description="N-terminal Ras-GEF" evidence="3">
    <location>
        <begin position="502"/>
        <end position="629"/>
    </location>
</feature>
<sequence>MSAPAQGSNEESRTKVTPINMPEPLSRIPARHAYGGRGGVVVRLLASHLCEQSSIPGEAAPGFLQVGIVPDDPIYFANNFTISLDLRMNKVTTPMGRGKREIPEKTRRPTASSGTIPTCENPVTRPGIEPGFASVGGERANRSVTMAPLPEATNKIINLRVTRSLFLWANGTWLVWWLEKTVHVASRNTAEIRSLAAGRDLAVHWKGLFASSLFFICGMSGRLPPYAELGTRGTARTALSLASFARSSFSSCMDPAGIVPATPLLRLSLPIIPPSRNSTPPSVFCDCTRKGGEGCELQRDSVIRPADLCIGETRWLGFCRGFFPSTPTPSCLLLYVCRPPASASSTDYVFSLLGGCFEVAGLSSKPSPHTWTIIVDPPLIGIFNVHLGELNSIPGGVATGFSYVGIVPLHSGAASLITSLHPCQPHTSLLPVGHVSFCSSSFTRNSATHSFINSNATPGSESCCNFYRAAVTISKVQHTPSYAERTSCHVVLPVLQALVYRDGGNLVSGSLDALVQHMVPTADYYPDRAYLFAFLLSSRLFVKPHELLGEVCALCDHQQKLSDKHAPAKVGYSTSTLSSSYHTIKVFRQTASNKGTYLDDHERRNPAEAHRLIGSGWHSGVAAFRQHLTTVIPPRLQGRANRKRALNICGGVCQHIQDEAAEGPAAPILADQQARLADVRRGARQTHPRRREDKPSQTANIFSTSYGAVDFDFRSMCRDSRHTKKILWGVDLGLGDSCLPSRVVLDPLGKSFSPVRLHGGKGSSPESGCALCHGSFEEGGGRWEGVIRKKKYPGEEGSRPRMMAPRLPPSSCSLSTDRVPPVTRSFTSNWTSNYLSETFRPPLSARSRLRHSSYFFLLSNLRRIFKESELGWWVWGGEWGRLRLLSY</sequence>
<dbReference type="Pfam" id="PF00618">
    <property type="entry name" value="RasGEF_N"/>
    <property type="match status" value="1"/>
</dbReference>
<dbReference type="InterPro" id="IPR000651">
    <property type="entry name" value="Ras-like_Gua-exchang_fac_N"/>
</dbReference>
<dbReference type="SUPFAM" id="SSF48366">
    <property type="entry name" value="Ras GEF"/>
    <property type="match status" value="1"/>
</dbReference>
<feature type="compositionally biased region" description="Polar residues" evidence="2">
    <location>
        <begin position="109"/>
        <end position="118"/>
    </location>
</feature>
<organism evidence="4 5">
    <name type="scientific">Dryococelus australis</name>
    <dbReference type="NCBI Taxonomy" id="614101"/>
    <lineage>
        <taxon>Eukaryota</taxon>
        <taxon>Metazoa</taxon>
        <taxon>Ecdysozoa</taxon>
        <taxon>Arthropoda</taxon>
        <taxon>Hexapoda</taxon>
        <taxon>Insecta</taxon>
        <taxon>Pterygota</taxon>
        <taxon>Neoptera</taxon>
        <taxon>Polyneoptera</taxon>
        <taxon>Phasmatodea</taxon>
        <taxon>Verophasmatodea</taxon>
        <taxon>Anareolatae</taxon>
        <taxon>Phasmatidae</taxon>
        <taxon>Eurycanthinae</taxon>
        <taxon>Dryococelus</taxon>
    </lineage>
</organism>
<feature type="region of interest" description="Disordered" evidence="2">
    <location>
        <begin position="94"/>
        <end position="123"/>
    </location>
</feature>
<feature type="compositionally biased region" description="Basic and acidic residues" evidence="2">
    <location>
        <begin position="98"/>
        <end position="107"/>
    </location>
</feature>
<evidence type="ECO:0000313" key="5">
    <source>
        <dbReference type="Proteomes" id="UP001159363"/>
    </source>
</evidence>
<gene>
    <name evidence="4" type="ORF">PR048_029048</name>
</gene>
<evidence type="ECO:0000259" key="3">
    <source>
        <dbReference type="PROSITE" id="PS50212"/>
    </source>
</evidence>
<accession>A0ABQ9GC93</accession>
<proteinExistence type="predicted"/>
<feature type="region of interest" description="Disordered" evidence="2">
    <location>
        <begin position="1"/>
        <end position="24"/>
    </location>
</feature>
<dbReference type="Proteomes" id="UP001159363">
    <property type="component" value="Chromosome 12"/>
</dbReference>
<evidence type="ECO:0000313" key="4">
    <source>
        <dbReference type="EMBL" id="KAJ8870037.1"/>
    </source>
</evidence>
<dbReference type="EMBL" id="JARBHB010000013">
    <property type="protein sequence ID" value="KAJ8870037.1"/>
    <property type="molecule type" value="Genomic_DNA"/>
</dbReference>